<dbReference type="Proteomes" id="UP001519654">
    <property type="component" value="Unassembled WGS sequence"/>
</dbReference>
<keyword evidence="2" id="KW-0812">Transmembrane</keyword>
<feature type="transmembrane region" description="Helical" evidence="2">
    <location>
        <begin position="12"/>
        <end position="37"/>
    </location>
</feature>
<feature type="region of interest" description="Disordered" evidence="1">
    <location>
        <begin position="132"/>
        <end position="162"/>
    </location>
</feature>
<keyword evidence="2" id="KW-0472">Membrane</keyword>
<name>A0ABS5YGH6_9ACTN</name>
<keyword evidence="2" id="KW-1133">Transmembrane helix</keyword>
<evidence type="ECO:0000313" key="4">
    <source>
        <dbReference type="Proteomes" id="UP001519654"/>
    </source>
</evidence>
<feature type="transmembrane region" description="Helical" evidence="2">
    <location>
        <begin position="58"/>
        <end position="82"/>
    </location>
</feature>
<dbReference type="Pfam" id="PF20064">
    <property type="entry name" value="DUF6463"/>
    <property type="match status" value="1"/>
</dbReference>
<organism evidence="3 4">
    <name type="scientific">Paractinoplanes bogorensis</name>
    <dbReference type="NCBI Taxonomy" id="1610840"/>
    <lineage>
        <taxon>Bacteria</taxon>
        <taxon>Bacillati</taxon>
        <taxon>Actinomycetota</taxon>
        <taxon>Actinomycetes</taxon>
        <taxon>Micromonosporales</taxon>
        <taxon>Micromonosporaceae</taxon>
        <taxon>Paractinoplanes</taxon>
    </lineage>
</organism>
<evidence type="ECO:0000313" key="3">
    <source>
        <dbReference type="EMBL" id="MBU2662555.1"/>
    </source>
</evidence>
<reference evidence="3 4" key="1">
    <citation type="submission" date="2021-06" db="EMBL/GenBank/DDBJ databases">
        <title>Actinoplanes lichenicola sp. nov., and Actinoplanes ovalisporus sp. nov., isolated from lichen in Thailand.</title>
        <authorList>
            <person name="Saeng-In P."/>
            <person name="Kanchanasin P."/>
            <person name="Yuki M."/>
            <person name="Kudo T."/>
            <person name="Ohkuma M."/>
            <person name="Phongsopitanun W."/>
            <person name="Tanasupawat S."/>
        </authorList>
    </citation>
    <scope>NUCLEOTIDE SEQUENCE [LARGE SCALE GENOMIC DNA]</scope>
    <source>
        <strain evidence="3 4">NBRC 110975</strain>
    </source>
</reference>
<dbReference type="EMBL" id="JAHKKG010000001">
    <property type="protein sequence ID" value="MBU2662555.1"/>
    <property type="molecule type" value="Genomic_DNA"/>
</dbReference>
<sequence length="162" mass="16511">MLTNTENRIASVILVGLGAGHLTLSIVITHSTVGGWIGRGLWASVPLRPPDDGLRNGLAFWAGPGSFSVPLVLLGILIWHLAGRGITPPAALGWALAAWCLVGGLLLVPSPFLLGSVAGLLIVRAARKAAKPPARPAGETDGGTVAIPAARTGENTAARPTE</sequence>
<comment type="caution">
    <text evidence="3">The sequence shown here is derived from an EMBL/GenBank/DDBJ whole genome shotgun (WGS) entry which is preliminary data.</text>
</comment>
<protein>
    <submittedName>
        <fullName evidence="3">Uncharacterized protein</fullName>
    </submittedName>
</protein>
<evidence type="ECO:0000256" key="1">
    <source>
        <dbReference type="SAM" id="MobiDB-lite"/>
    </source>
</evidence>
<feature type="transmembrane region" description="Helical" evidence="2">
    <location>
        <begin position="94"/>
        <end position="123"/>
    </location>
</feature>
<keyword evidence="4" id="KW-1185">Reference proteome</keyword>
<gene>
    <name evidence="3" type="ORF">KOI35_03465</name>
</gene>
<dbReference type="InterPro" id="IPR045590">
    <property type="entry name" value="DUF6463"/>
</dbReference>
<accession>A0ABS5YGH6</accession>
<evidence type="ECO:0000256" key="2">
    <source>
        <dbReference type="SAM" id="Phobius"/>
    </source>
</evidence>
<dbReference type="RefSeq" id="WP_215784493.1">
    <property type="nucleotide sequence ID" value="NZ_JAHKKG010000001.1"/>
</dbReference>
<proteinExistence type="predicted"/>